<proteinExistence type="predicted"/>
<sequence length="407" mass="46035">MERFENDDLQYVVDDYYDVNDFNNDGAVVEPEPQRDTAGLESFDSDFEDDIESSNPKTDTSAEEARNGKDIQGIPWERLNFTRERYRQTRVREYKNYENLYGSREEMEKECLQVEKGKTFYDFQFNTRLVKSTIVHFQKHPELLSQQLSRVQISTMVVKENLMVAGGFQGELICKYLNQSGAAFCTKLTTDDNAITNAVDVYNNPSGAMRVMAANNDAKIRIFDAETFVSINRYSFNWSVNNTSVSPDGKLLAVLGDSVECLIVDAQSGNITNSLKGHLDYSFASAWHPDGHILATGNQDTSCRLWDIRNLSKSLAILKGRMGAIRGVKFTSDGRFLAIAEPADFVHIFDTKLGYVNCQEIDIFGEIAGISFSPDTEALFVGVADRTYGSLLAYNRRRYNQYLDSML</sequence>
<keyword evidence="2" id="KW-0677">Repeat</keyword>
<reference evidence="6" key="1">
    <citation type="submission" date="2014-09" db="EMBL/GenBank/DDBJ databases">
        <authorList>
            <person name="Mudge J."/>
            <person name="Ramaraj T."/>
            <person name="Lindquist I.E."/>
            <person name="Bharti A.K."/>
            <person name="Sundararajan A."/>
            <person name="Cameron C.T."/>
            <person name="Woodward J.E."/>
            <person name="May G.D."/>
            <person name="Brubaker C."/>
            <person name="Broadhvest J."/>
            <person name="Wilkins T.A."/>
        </authorList>
    </citation>
    <scope>NUCLEOTIDE SEQUENCE</scope>
    <source>
        <strain evidence="6">cv. AKA8401</strain>
    </source>
</reference>
<dbReference type="PROSITE" id="PS50082">
    <property type="entry name" value="WD_REPEATS_2"/>
    <property type="match status" value="1"/>
</dbReference>
<keyword evidence="1 3" id="KW-0853">WD repeat</keyword>
<dbReference type="FunFam" id="2.130.10.10:FF:000637">
    <property type="entry name" value="WD-40 repeat family protein"/>
    <property type="match status" value="1"/>
</dbReference>
<evidence type="ECO:0000256" key="2">
    <source>
        <dbReference type="ARBA" id="ARBA00022737"/>
    </source>
</evidence>
<gene>
    <name evidence="5" type="ORF">F383_03062</name>
</gene>
<accession>A0A0B0NK45</accession>
<name>A0A0B0NK45_GOSAR</name>
<feature type="compositionally biased region" description="Acidic residues" evidence="4">
    <location>
        <begin position="43"/>
        <end position="52"/>
    </location>
</feature>
<dbReference type="EMBL" id="KN402547">
    <property type="protein sequence ID" value="KHG14898.1"/>
    <property type="molecule type" value="Genomic_DNA"/>
</dbReference>
<organism evidence="5 6">
    <name type="scientific">Gossypium arboreum</name>
    <name type="common">Tree cotton</name>
    <name type="synonym">Gossypium nanking</name>
    <dbReference type="NCBI Taxonomy" id="29729"/>
    <lineage>
        <taxon>Eukaryota</taxon>
        <taxon>Viridiplantae</taxon>
        <taxon>Streptophyta</taxon>
        <taxon>Embryophyta</taxon>
        <taxon>Tracheophyta</taxon>
        <taxon>Spermatophyta</taxon>
        <taxon>Magnoliopsida</taxon>
        <taxon>eudicotyledons</taxon>
        <taxon>Gunneridae</taxon>
        <taxon>Pentapetalae</taxon>
        <taxon>rosids</taxon>
        <taxon>malvids</taxon>
        <taxon>Malvales</taxon>
        <taxon>Malvaceae</taxon>
        <taxon>Malvoideae</taxon>
        <taxon>Gossypium</taxon>
    </lineage>
</organism>
<dbReference type="PANTHER" id="PTHR43991">
    <property type="entry name" value="WD REPEAT PROTEIN (AFU_ORTHOLOGUE AFUA_8G05640)-RELATED"/>
    <property type="match status" value="1"/>
</dbReference>
<dbReference type="SUPFAM" id="SSF50978">
    <property type="entry name" value="WD40 repeat-like"/>
    <property type="match status" value="1"/>
</dbReference>
<dbReference type="Pfam" id="PF00400">
    <property type="entry name" value="WD40"/>
    <property type="match status" value="1"/>
</dbReference>
<feature type="repeat" description="WD" evidence="3">
    <location>
        <begin position="275"/>
        <end position="316"/>
    </location>
</feature>
<dbReference type="AlphaFoldDB" id="A0A0B0NK45"/>
<dbReference type="SMART" id="SM00320">
    <property type="entry name" value="WD40"/>
    <property type="match status" value="3"/>
</dbReference>
<evidence type="ECO:0000313" key="5">
    <source>
        <dbReference type="EMBL" id="KHG14898.1"/>
    </source>
</evidence>
<dbReference type="PROSITE" id="PS50294">
    <property type="entry name" value="WD_REPEATS_REGION"/>
    <property type="match status" value="1"/>
</dbReference>
<dbReference type="InterPro" id="IPR036322">
    <property type="entry name" value="WD40_repeat_dom_sf"/>
</dbReference>
<dbReference type="Proteomes" id="UP000032142">
    <property type="component" value="Unassembled WGS sequence"/>
</dbReference>
<protein>
    <submittedName>
        <fullName evidence="5">Putative WD repeat-containing C2A9.03</fullName>
    </submittedName>
</protein>
<dbReference type="InterPro" id="IPR015943">
    <property type="entry name" value="WD40/YVTN_repeat-like_dom_sf"/>
</dbReference>
<dbReference type="PANTHER" id="PTHR43991:SF12">
    <property type="entry name" value="WD REPEAT PROTEIN (AFU_ORTHOLOGUE AFUA_8G05640)"/>
    <property type="match status" value="1"/>
</dbReference>
<evidence type="ECO:0000256" key="1">
    <source>
        <dbReference type="ARBA" id="ARBA00022574"/>
    </source>
</evidence>
<dbReference type="InterPro" id="IPR001680">
    <property type="entry name" value="WD40_rpt"/>
</dbReference>
<dbReference type="Gene3D" id="2.130.10.10">
    <property type="entry name" value="YVTN repeat-like/Quinoprotein amine dehydrogenase"/>
    <property type="match status" value="1"/>
</dbReference>
<evidence type="ECO:0000256" key="3">
    <source>
        <dbReference type="PROSITE-ProRule" id="PRU00221"/>
    </source>
</evidence>
<dbReference type="InterPro" id="IPR019775">
    <property type="entry name" value="WD40_repeat_CS"/>
</dbReference>
<dbReference type="PROSITE" id="PS00678">
    <property type="entry name" value="WD_REPEATS_1"/>
    <property type="match status" value="1"/>
</dbReference>
<keyword evidence="6" id="KW-1185">Reference proteome</keyword>
<evidence type="ECO:0000256" key="4">
    <source>
        <dbReference type="SAM" id="MobiDB-lite"/>
    </source>
</evidence>
<feature type="region of interest" description="Disordered" evidence="4">
    <location>
        <begin position="23"/>
        <end position="69"/>
    </location>
</feature>
<evidence type="ECO:0000313" key="6">
    <source>
        <dbReference type="Proteomes" id="UP000032142"/>
    </source>
</evidence>